<organism evidence="2 3">
    <name type="scientific">Araneus ventricosus</name>
    <name type="common">Orbweaver spider</name>
    <name type="synonym">Epeira ventricosa</name>
    <dbReference type="NCBI Taxonomy" id="182803"/>
    <lineage>
        <taxon>Eukaryota</taxon>
        <taxon>Metazoa</taxon>
        <taxon>Ecdysozoa</taxon>
        <taxon>Arthropoda</taxon>
        <taxon>Chelicerata</taxon>
        <taxon>Arachnida</taxon>
        <taxon>Araneae</taxon>
        <taxon>Araneomorphae</taxon>
        <taxon>Entelegynae</taxon>
        <taxon>Araneoidea</taxon>
        <taxon>Araneidae</taxon>
        <taxon>Araneus</taxon>
    </lineage>
</organism>
<evidence type="ECO:0000256" key="1">
    <source>
        <dbReference type="SAM" id="MobiDB-lite"/>
    </source>
</evidence>
<evidence type="ECO:0000313" key="3">
    <source>
        <dbReference type="Proteomes" id="UP000499080"/>
    </source>
</evidence>
<name>A0A4Y2F0L4_ARAVE</name>
<feature type="region of interest" description="Disordered" evidence="1">
    <location>
        <begin position="16"/>
        <end position="36"/>
    </location>
</feature>
<comment type="caution">
    <text evidence="2">The sequence shown here is derived from an EMBL/GenBank/DDBJ whole genome shotgun (WGS) entry which is preliminary data.</text>
</comment>
<feature type="compositionally biased region" description="Polar residues" evidence="1">
    <location>
        <begin position="16"/>
        <end position="29"/>
    </location>
</feature>
<accession>A0A4Y2F0L4</accession>
<keyword evidence="3" id="KW-1185">Reference proteome</keyword>
<gene>
    <name evidence="2" type="ORF">AVEN_162235_1</name>
</gene>
<proteinExistence type="predicted"/>
<dbReference type="AlphaFoldDB" id="A0A4Y2F0L4"/>
<feature type="region of interest" description="Disordered" evidence="1">
    <location>
        <begin position="127"/>
        <end position="163"/>
    </location>
</feature>
<dbReference type="EMBL" id="BGPR01000749">
    <property type="protein sequence ID" value="GBM34059.1"/>
    <property type="molecule type" value="Genomic_DNA"/>
</dbReference>
<evidence type="ECO:0000313" key="2">
    <source>
        <dbReference type="EMBL" id="GBM34059.1"/>
    </source>
</evidence>
<sequence length="163" mass="17815">MFSIEDCIIQLATPVSSPGSRSSALSTTNCEEKKGEGGRVHFTNPYVNKTSVYKGSEILRAARSQRVKNKVVAILNTTSILKAPLKPGLFGRKRHEFDSPNFGGQFPHHSTLCCVLPVTRTEMGCGWQGSPPRLSPKQSQNLTSLEKKQTASDWPSSLLRGSL</sequence>
<dbReference type="Proteomes" id="UP000499080">
    <property type="component" value="Unassembled WGS sequence"/>
</dbReference>
<protein>
    <submittedName>
        <fullName evidence="2">Uncharacterized protein</fullName>
    </submittedName>
</protein>
<reference evidence="2 3" key="1">
    <citation type="journal article" date="2019" name="Sci. Rep.">
        <title>Orb-weaving spider Araneus ventricosus genome elucidates the spidroin gene catalogue.</title>
        <authorList>
            <person name="Kono N."/>
            <person name="Nakamura H."/>
            <person name="Ohtoshi R."/>
            <person name="Moran D.A.P."/>
            <person name="Shinohara A."/>
            <person name="Yoshida Y."/>
            <person name="Fujiwara M."/>
            <person name="Mori M."/>
            <person name="Tomita M."/>
            <person name="Arakawa K."/>
        </authorList>
    </citation>
    <scope>NUCLEOTIDE SEQUENCE [LARGE SCALE GENOMIC DNA]</scope>
</reference>